<sequence length="133" mass="15782">MTQHNFDLQQRLDKSGRQHADDLKEKEKELIVEVYHHEEKVKVSNTADMHQSQQYFLTSQLGDEVHKQIEFPSFSRVIDRKVIEDQLHEREPRFPSTTCDEIKLSSDVFLIEISREDLPCPLLKLQLLLLKFH</sequence>
<feature type="compositionally biased region" description="Basic and acidic residues" evidence="1">
    <location>
        <begin position="10"/>
        <end position="20"/>
    </location>
</feature>
<gene>
    <name evidence="2" type="ORF">STAS_08698</name>
</gene>
<evidence type="ECO:0000313" key="2">
    <source>
        <dbReference type="EMBL" id="GER32620.1"/>
    </source>
</evidence>
<name>A0A5A7PIL1_STRAF</name>
<protein>
    <submittedName>
        <fullName evidence="2">N-succinylarginine dihydrolase</fullName>
    </submittedName>
</protein>
<evidence type="ECO:0000256" key="1">
    <source>
        <dbReference type="SAM" id="MobiDB-lite"/>
    </source>
</evidence>
<dbReference type="EMBL" id="BKCP01004627">
    <property type="protein sequence ID" value="GER32620.1"/>
    <property type="molecule type" value="Genomic_DNA"/>
</dbReference>
<keyword evidence="3" id="KW-1185">Reference proteome</keyword>
<proteinExistence type="predicted"/>
<dbReference type="AlphaFoldDB" id="A0A5A7PIL1"/>
<comment type="caution">
    <text evidence="2">The sequence shown here is derived from an EMBL/GenBank/DDBJ whole genome shotgun (WGS) entry which is preliminary data.</text>
</comment>
<organism evidence="2 3">
    <name type="scientific">Striga asiatica</name>
    <name type="common">Asiatic witchweed</name>
    <name type="synonym">Buchnera asiatica</name>
    <dbReference type="NCBI Taxonomy" id="4170"/>
    <lineage>
        <taxon>Eukaryota</taxon>
        <taxon>Viridiplantae</taxon>
        <taxon>Streptophyta</taxon>
        <taxon>Embryophyta</taxon>
        <taxon>Tracheophyta</taxon>
        <taxon>Spermatophyta</taxon>
        <taxon>Magnoliopsida</taxon>
        <taxon>eudicotyledons</taxon>
        <taxon>Gunneridae</taxon>
        <taxon>Pentapetalae</taxon>
        <taxon>asterids</taxon>
        <taxon>lamiids</taxon>
        <taxon>Lamiales</taxon>
        <taxon>Orobanchaceae</taxon>
        <taxon>Buchnereae</taxon>
        <taxon>Striga</taxon>
    </lineage>
</organism>
<dbReference type="Proteomes" id="UP000325081">
    <property type="component" value="Unassembled WGS sequence"/>
</dbReference>
<accession>A0A5A7PIL1</accession>
<keyword evidence="2" id="KW-0378">Hydrolase</keyword>
<reference evidence="3" key="1">
    <citation type="journal article" date="2019" name="Curr. Biol.">
        <title>Genome Sequence of Striga asiatica Provides Insight into the Evolution of Plant Parasitism.</title>
        <authorList>
            <person name="Yoshida S."/>
            <person name="Kim S."/>
            <person name="Wafula E.K."/>
            <person name="Tanskanen J."/>
            <person name="Kim Y.M."/>
            <person name="Honaas L."/>
            <person name="Yang Z."/>
            <person name="Spallek T."/>
            <person name="Conn C.E."/>
            <person name="Ichihashi Y."/>
            <person name="Cheong K."/>
            <person name="Cui S."/>
            <person name="Der J.P."/>
            <person name="Gundlach H."/>
            <person name="Jiao Y."/>
            <person name="Hori C."/>
            <person name="Ishida J.K."/>
            <person name="Kasahara H."/>
            <person name="Kiba T."/>
            <person name="Kim M.S."/>
            <person name="Koo N."/>
            <person name="Laohavisit A."/>
            <person name="Lee Y.H."/>
            <person name="Lumba S."/>
            <person name="McCourt P."/>
            <person name="Mortimer J.C."/>
            <person name="Mutuku J.M."/>
            <person name="Nomura T."/>
            <person name="Sasaki-Sekimoto Y."/>
            <person name="Seto Y."/>
            <person name="Wang Y."/>
            <person name="Wakatake T."/>
            <person name="Sakakibara H."/>
            <person name="Demura T."/>
            <person name="Yamaguchi S."/>
            <person name="Yoneyama K."/>
            <person name="Manabe R.I."/>
            <person name="Nelson D.C."/>
            <person name="Schulman A.H."/>
            <person name="Timko M.P."/>
            <person name="dePamphilis C.W."/>
            <person name="Choi D."/>
            <person name="Shirasu K."/>
        </authorList>
    </citation>
    <scope>NUCLEOTIDE SEQUENCE [LARGE SCALE GENOMIC DNA]</scope>
    <source>
        <strain evidence="3">cv. UVA1</strain>
    </source>
</reference>
<feature type="region of interest" description="Disordered" evidence="1">
    <location>
        <begin position="1"/>
        <end position="20"/>
    </location>
</feature>
<evidence type="ECO:0000313" key="3">
    <source>
        <dbReference type="Proteomes" id="UP000325081"/>
    </source>
</evidence>
<dbReference type="GO" id="GO:0016787">
    <property type="term" value="F:hydrolase activity"/>
    <property type="evidence" value="ECO:0007669"/>
    <property type="project" value="UniProtKB-KW"/>
</dbReference>